<evidence type="ECO:0000259" key="2">
    <source>
        <dbReference type="PROSITE" id="PS50234"/>
    </source>
</evidence>
<dbReference type="InterPro" id="IPR002035">
    <property type="entry name" value="VWF_A"/>
</dbReference>
<evidence type="ECO:0000313" key="4">
    <source>
        <dbReference type="Proteomes" id="UP001222325"/>
    </source>
</evidence>
<dbReference type="PANTHER" id="PTHR34706:SF1">
    <property type="entry name" value="VWFA DOMAIN-CONTAINING PROTEIN"/>
    <property type="match status" value="1"/>
</dbReference>
<gene>
    <name evidence="3" type="ORF">B0H15DRAFT_866232</name>
</gene>
<proteinExistence type="predicted"/>
<reference evidence="3" key="1">
    <citation type="submission" date="2023-03" db="EMBL/GenBank/DDBJ databases">
        <title>Massive genome expansion in bonnet fungi (Mycena s.s.) driven by repeated elements and novel gene families across ecological guilds.</title>
        <authorList>
            <consortium name="Lawrence Berkeley National Laboratory"/>
            <person name="Harder C.B."/>
            <person name="Miyauchi S."/>
            <person name="Viragh M."/>
            <person name="Kuo A."/>
            <person name="Thoen E."/>
            <person name="Andreopoulos B."/>
            <person name="Lu D."/>
            <person name="Skrede I."/>
            <person name="Drula E."/>
            <person name="Henrissat B."/>
            <person name="Morin E."/>
            <person name="Kohler A."/>
            <person name="Barry K."/>
            <person name="LaButti K."/>
            <person name="Morin E."/>
            <person name="Salamov A."/>
            <person name="Lipzen A."/>
            <person name="Mereny Z."/>
            <person name="Hegedus B."/>
            <person name="Baldrian P."/>
            <person name="Stursova M."/>
            <person name="Weitz H."/>
            <person name="Taylor A."/>
            <person name="Grigoriev I.V."/>
            <person name="Nagy L.G."/>
            <person name="Martin F."/>
            <person name="Kauserud H."/>
        </authorList>
    </citation>
    <scope>NUCLEOTIDE SEQUENCE</scope>
    <source>
        <strain evidence="3">CBHHK173m</strain>
    </source>
</reference>
<dbReference type="SMART" id="SM00327">
    <property type="entry name" value="VWA"/>
    <property type="match status" value="1"/>
</dbReference>
<dbReference type="EMBL" id="JARJCN010000091">
    <property type="protein sequence ID" value="KAJ7075657.1"/>
    <property type="molecule type" value="Genomic_DNA"/>
</dbReference>
<protein>
    <recommendedName>
        <fullName evidence="2">VWFA domain-containing protein</fullName>
    </recommendedName>
</protein>
<feature type="domain" description="VWFA" evidence="2">
    <location>
        <begin position="124"/>
        <end position="331"/>
    </location>
</feature>
<accession>A0AAD6TPL2</accession>
<comment type="caution">
    <text evidence="3">The sequence shown here is derived from an EMBL/GenBank/DDBJ whole genome shotgun (WGS) entry which is preliminary data.</text>
</comment>
<feature type="region of interest" description="Disordered" evidence="1">
    <location>
        <begin position="1"/>
        <end position="117"/>
    </location>
</feature>
<dbReference type="SUPFAM" id="SSF53300">
    <property type="entry name" value="vWA-like"/>
    <property type="match status" value="1"/>
</dbReference>
<dbReference type="PANTHER" id="PTHR34706">
    <property type="entry name" value="SLR1338 PROTEIN"/>
    <property type="match status" value="1"/>
</dbReference>
<dbReference type="Proteomes" id="UP001222325">
    <property type="component" value="Unassembled WGS sequence"/>
</dbReference>
<evidence type="ECO:0000313" key="3">
    <source>
        <dbReference type="EMBL" id="KAJ7075657.1"/>
    </source>
</evidence>
<dbReference type="PROSITE" id="PS50234">
    <property type="entry name" value="VWFA"/>
    <property type="match status" value="1"/>
</dbReference>
<feature type="compositionally biased region" description="Low complexity" evidence="1">
    <location>
        <begin position="1"/>
        <end position="21"/>
    </location>
</feature>
<organism evidence="3 4">
    <name type="scientific">Mycena belliarum</name>
    <dbReference type="NCBI Taxonomy" id="1033014"/>
    <lineage>
        <taxon>Eukaryota</taxon>
        <taxon>Fungi</taxon>
        <taxon>Dikarya</taxon>
        <taxon>Basidiomycota</taxon>
        <taxon>Agaricomycotina</taxon>
        <taxon>Agaricomycetes</taxon>
        <taxon>Agaricomycetidae</taxon>
        <taxon>Agaricales</taxon>
        <taxon>Marasmiineae</taxon>
        <taxon>Mycenaceae</taxon>
        <taxon>Mycena</taxon>
    </lineage>
</organism>
<feature type="compositionally biased region" description="Acidic residues" evidence="1">
    <location>
        <begin position="106"/>
        <end position="116"/>
    </location>
</feature>
<sequence>MDKKLSLAPPASESPSKSASETELASYSNATEAGRPKKRSFLSAVFSRGRRRSVDGRVGELSTAAPPQVEELAPPPYESAAPKQSSSSSQDNSAHYLHKPNGKETEESEEETEEDGLAVLRDYDTVILVDDSGSMRRRGTSKASRWEEAGKALQALADVAKDYDADGIDIHFLNHIKPSLNMKSSTDVKAAFRKISPTGGTPTGYRLDQLLRPRLVELENAIIREDGTPIDPTTEAKIKPVNFIVITDGEPSDSPKDFIIDAAKRLKAIRNLSLVQIGIQFVQVGDDERATQALKELDDDLENIDGIRDIVDTTPYSEMKSFTGDGLIKVLLGGINRRLDRIVLKD</sequence>
<dbReference type="InterPro" id="IPR036465">
    <property type="entry name" value="vWFA_dom_sf"/>
</dbReference>
<name>A0AAD6TPL2_9AGAR</name>
<evidence type="ECO:0000256" key="1">
    <source>
        <dbReference type="SAM" id="MobiDB-lite"/>
    </source>
</evidence>
<dbReference type="Gene3D" id="3.40.50.410">
    <property type="entry name" value="von Willebrand factor, type A domain"/>
    <property type="match status" value="1"/>
</dbReference>
<dbReference type="AlphaFoldDB" id="A0AAD6TPL2"/>
<keyword evidence="4" id="KW-1185">Reference proteome</keyword>